<organism evidence="2 3">
    <name type="scientific">Candidatus Brocadia fulgida</name>
    <dbReference type="NCBI Taxonomy" id="380242"/>
    <lineage>
        <taxon>Bacteria</taxon>
        <taxon>Pseudomonadati</taxon>
        <taxon>Planctomycetota</taxon>
        <taxon>Candidatus Brocadiia</taxon>
        <taxon>Candidatus Brocadiales</taxon>
        <taxon>Candidatus Brocadiaceae</taxon>
        <taxon>Candidatus Brocadia</taxon>
    </lineage>
</organism>
<dbReference type="CDD" id="cd11378">
    <property type="entry name" value="DUF296"/>
    <property type="match status" value="1"/>
</dbReference>
<gene>
    <name evidence="2" type="ORF">BROFUL_03155</name>
</gene>
<comment type="caution">
    <text evidence="2">The sequence shown here is derived from an EMBL/GenBank/DDBJ whole genome shotgun (WGS) entry which is preliminary data.</text>
</comment>
<proteinExistence type="predicted"/>
<dbReference type="Pfam" id="PF03479">
    <property type="entry name" value="PCC"/>
    <property type="match status" value="1"/>
</dbReference>
<feature type="domain" description="PPC" evidence="1">
    <location>
        <begin position="4"/>
        <end position="147"/>
    </location>
</feature>
<dbReference type="PANTHER" id="PTHR34988">
    <property type="entry name" value="PROTEIN, PUTATIVE-RELATED"/>
    <property type="match status" value="1"/>
</dbReference>
<keyword evidence="3" id="KW-1185">Reference proteome</keyword>
<dbReference type="PROSITE" id="PS51742">
    <property type="entry name" value="PPC"/>
    <property type="match status" value="1"/>
</dbReference>
<reference evidence="2 3" key="1">
    <citation type="journal article" date="2013" name="BMC Microbiol.">
        <title>Identification of the type II cytochrome c maturation pathway in anammox bacteria by comparative genomics.</title>
        <authorList>
            <person name="Ferousi C."/>
            <person name="Speth D.R."/>
            <person name="Reimann J."/>
            <person name="Op den Camp H.J."/>
            <person name="Allen J.W."/>
            <person name="Keltjens J.T."/>
            <person name="Jetten M.S."/>
        </authorList>
    </citation>
    <scope>NUCLEOTIDE SEQUENCE [LARGE SCALE GENOMIC DNA]</scope>
    <source>
        <strain evidence="2">RU1</strain>
    </source>
</reference>
<evidence type="ECO:0000313" key="2">
    <source>
        <dbReference type="EMBL" id="KKO18161.1"/>
    </source>
</evidence>
<dbReference type="Gene3D" id="3.30.1330.80">
    <property type="entry name" value="Hypothetical protein, similar to alpha- acetolactate decarboxylase, domain 2"/>
    <property type="match status" value="1"/>
</dbReference>
<dbReference type="Proteomes" id="UP000034954">
    <property type="component" value="Unassembled WGS sequence"/>
</dbReference>
<dbReference type="InterPro" id="IPR005175">
    <property type="entry name" value="PPC_dom"/>
</dbReference>
<dbReference type="PANTHER" id="PTHR34988:SF1">
    <property type="entry name" value="DNA-BINDING PROTEIN"/>
    <property type="match status" value="1"/>
</dbReference>
<sequence>MEYRKIKHTFYIRIDKGEDVTDSIKDVCRREKIQAGYFQGIGACDLAVLATYIPGKNDFTDHTISGMLEMVSLMGNITTDNNNEPFLHSHASFSYLNQNGVVVITGGHLKEAHISYTGEIILNAADEKIDRMMDLKPELRYGNYRVERW</sequence>
<dbReference type="SUPFAM" id="SSF117856">
    <property type="entry name" value="AF0104/ALDC/Ptd012-like"/>
    <property type="match status" value="1"/>
</dbReference>
<dbReference type="AlphaFoldDB" id="A0A0M2UT51"/>
<evidence type="ECO:0000259" key="1">
    <source>
        <dbReference type="PROSITE" id="PS51742"/>
    </source>
</evidence>
<dbReference type="EMBL" id="LAQJ01000289">
    <property type="protein sequence ID" value="KKO18161.1"/>
    <property type="molecule type" value="Genomic_DNA"/>
</dbReference>
<protein>
    <recommendedName>
        <fullName evidence="1">PPC domain-containing protein</fullName>
    </recommendedName>
</protein>
<evidence type="ECO:0000313" key="3">
    <source>
        <dbReference type="Proteomes" id="UP000034954"/>
    </source>
</evidence>
<name>A0A0M2UT51_9BACT</name>
<accession>A0A0M2UT51</accession>